<gene>
    <name evidence="2" type="ORF">HannXRQ_Chr16g0506591</name>
    <name evidence="1" type="ORF">HanXRQr2_Chr16g0733951</name>
</gene>
<keyword evidence="3" id="KW-1185">Reference proteome</keyword>
<evidence type="ECO:0000313" key="2">
    <source>
        <dbReference type="EMBL" id="OTF91058.1"/>
    </source>
</evidence>
<evidence type="ECO:0000313" key="1">
    <source>
        <dbReference type="EMBL" id="KAF5758831.1"/>
    </source>
</evidence>
<organism evidence="2 3">
    <name type="scientific">Helianthus annuus</name>
    <name type="common">Common sunflower</name>
    <dbReference type="NCBI Taxonomy" id="4232"/>
    <lineage>
        <taxon>Eukaryota</taxon>
        <taxon>Viridiplantae</taxon>
        <taxon>Streptophyta</taxon>
        <taxon>Embryophyta</taxon>
        <taxon>Tracheophyta</taxon>
        <taxon>Spermatophyta</taxon>
        <taxon>Magnoliopsida</taxon>
        <taxon>eudicotyledons</taxon>
        <taxon>Gunneridae</taxon>
        <taxon>Pentapetalae</taxon>
        <taxon>asterids</taxon>
        <taxon>campanulids</taxon>
        <taxon>Asterales</taxon>
        <taxon>Asteraceae</taxon>
        <taxon>Asteroideae</taxon>
        <taxon>Heliantheae alliance</taxon>
        <taxon>Heliantheae</taxon>
        <taxon>Helianthus</taxon>
    </lineage>
</organism>
<dbReference type="EMBL" id="MNCJ02000331">
    <property type="protein sequence ID" value="KAF5758831.1"/>
    <property type="molecule type" value="Genomic_DNA"/>
</dbReference>
<reference evidence="1" key="3">
    <citation type="submission" date="2020-06" db="EMBL/GenBank/DDBJ databases">
        <title>Helianthus annuus Genome sequencing and assembly Release 2.</title>
        <authorList>
            <person name="Gouzy J."/>
            <person name="Langlade N."/>
            <person name="Munos S."/>
        </authorList>
    </citation>
    <scope>NUCLEOTIDE SEQUENCE</scope>
    <source>
        <tissue evidence="1">Leaves</tissue>
    </source>
</reference>
<dbReference type="Gramene" id="mRNA:HanXRQr2_Chr16g0733951">
    <property type="protein sequence ID" value="mRNA:HanXRQr2_Chr16g0733951"/>
    <property type="gene ID" value="HanXRQr2_Chr16g0733951"/>
</dbReference>
<protein>
    <submittedName>
        <fullName evidence="2">Uncharacterized protein</fullName>
    </submittedName>
</protein>
<reference evidence="2" key="2">
    <citation type="submission" date="2017-02" db="EMBL/GenBank/DDBJ databases">
        <title>Sunflower complete genome.</title>
        <authorList>
            <person name="Langlade N."/>
            <person name="Munos S."/>
        </authorList>
    </citation>
    <scope>NUCLEOTIDE SEQUENCE [LARGE SCALE GENOMIC DNA]</scope>
    <source>
        <tissue evidence="2">Leaves</tissue>
    </source>
</reference>
<dbReference type="Proteomes" id="UP000215914">
    <property type="component" value="Chromosome 16"/>
</dbReference>
<proteinExistence type="predicted"/>
<sequence length="81" mass="9008">MQTKTFVCNATITEVLPDQNWYYTTCPFASEQFTQVVTNGRAPQMVTMTYPSTCIVLSPPLKIAEALLLLQPCSTTQSKLC</sequence>
<name>A0A251RXF1_HELAN</name>
<dbReference type="AlphaFoldDB" id="A0A251RXF1"/>
<dbReference type="EMBL" id="CM007905">
    <property type="protein sequence ID" value="OTF91058.1"/>
    <property type="molecule type" value="Genomic_DNA"/>
</dbReference>
<reference evidence="1 3" key="1">
    <citation type="journal article" date="2017" name="Nature">
        <title>The sunflower genome provides insights into oil metabolism, flowering and Asterid evolution.</title>
        <authorList>
            <person name="Badouin H."/>
            <person name="Gouzy J."/>
            <person name="Grassa C.J."/>
            <person name="Murat F."/>
            <person name="Staton S.E."/>
            <person name="Cottret L."/>
            <person name="Lelandais-Briere C."/>
            <person name="Owens G.L."/>
            <person name="Carrere S."/>
            <person name="Mayjonade B."/>
            <person name="Legrand L."/>
            <person name="Gill N."/>
            <person name="Kane N.C."/>
            <person name="Bowers J.E."/>
            <person name="Hubner S."/>
            <person name="Bellec A."/>
            <person name="Berard A."/>
            <person name="Berges H."/>
            <person name="Blanchet N."/>
            <person name="Boniface M.C."/>
            <person name="Brunel D."/>
            <person name="Catrice O."/>
            <person name="Chaidir N."/>
            <person name="Claudel C."/>
            <person name="Donnadieu C."/>
            <person name="Faraut T."/>
            <person name="Fievet G."/>
            <person name="Helmstetter N."/>
            <person name="King M."/>
            <person name="Knapp S.J."/>
            <person name="Lai Z."/>
            <person name="Le Paslier M.C."/>
            <person name="Lippi Y."/>
            <person name="Lorenzon L."/>
            <person name="Mandel J.R."/>
            <person name="Marage G."/>
            <person name="Marchand G."/>
            <person name="Marquand E."/>
            <person name="Bret-Mestries E."/>
            <person name="Morien E."/>
            <person name="Nambeesan S."/>
            <person name="Nguyen T."/>
            <person name="Pegot-Espagnet P."/>
            <person name="Pouilly N."/>
            <person name="Raftis F."/>
            <person name="Sallet E."/>
            <person name="Schiex T."/>
            <person name="Thomas J."/>
            <person name="Vandecasteele C."/>
            <person name="Vares D."/>
            <person name="Vear F."/>
            <person name="Vautrin S."/>
            <person name="Crespi M."/>
            <person name="Mangin B."/>
            <person name="Burke J.M."/>
            <person name="Salse J."/>
            <person name="Munos S."/>
            <person name="Vincourt P."/>
            <person name="Rieseberg L.H."/>
            <person name="Langlade N.B."/>
        </authorList>
    </citation>
    <scope>NUCLEOTIDE SEQUENCE [LARGE SCALE GENOMIC DNA]</scope>
    <source>
        <strain evidence="3">cv. SF193</strain>
        <tissue evidence="1">Leaves</tissue>
    </source>
</reference>
<evidence type="ECO:0000313" key="3">
    <source>
        <dbReference type="Proteomes" id="UP000215914"/>
    </source>
</evidence>
<dbReference type="InParanoid" id="A0A251RXF1"/>
<accession>A0A251RXF1</accession>